<keyword evidence="4" id="KW-1185">Reference proteome</keyword>
<sequence>MIVLAPSTSGSFLRLLGKSLPKLGGLLFASLMFTLPAKAADQSLVLEGGIAATLNMPDHVDPVPAVLMLHGFGSSRNEVGDMYKHAAAALAQKGIASLRIDFAGFGKSDGDTGMTTVDSQLAQAKAALDVLMKTDGIDPKRIGVLGFSLGGGVGTLLASDRAADVKSLVTWSSVGDFQSDFLASLGQKAFDRAKEDGVVGLDLGWRTIVLKQDFFDSLQNRKIDDAIASYPGAYLTITGAKDFSAAYSDRFIGLSKSQTKEALVIPDGDHIFGVLSADQSMANSVIMKTAEWFAKTL</sequence>
<comment type="caution">
    <text evidence="3">The sequence shown here is derived from an EMBL/GenBank/DDBJ whole genome shotgun (WGS) entry which is preliminary data.</text>
</comment>
<evidence type="ECO:0000256" key="1">
    <source>
        <dbReference type="ARBA" id="ARBA00022801"/>
    </source>
</evidence>
<keyword evidence="3" id="KW-0418">Kinase</keyword>
<gene>
    <name evidence="3" type="ORF">Q4481_09925</name>
</gene>
<name>A0ABT8YKQ8_9HYPH</name>
<evidence type="ECO:0000313" key="3">
    <source>
        <dbReference type="EMBL" id="MDO6964276.1"/>
    </source>
</evidence>
<dbReference type="RefSeq" id="WP_304376202.1">
    <property type="nucleotide sequence ID" value="NZ_JAUOZU010000007.1"/>
</dbReference>
<keyword evidence="1 3" id="KW-0378">Hydrolase</keyword>
<dbReference type="GO" id="GO:0016301">
    <property type="term" value="F:kinase activity"/>
    <property type="evidence" value="ECO:0007669"/>
    <property type="project" value="UniProtKB-KW"/>
</dbReference>
<keyword evidence="3" id="KW-0808">Transferase</keyword>
<dbReference type="GO" id="GO:0016787">
    <property type="term" value="F:hydrolase activity"/>
    <property type="evidence" value="ECO:0007669"/>
    <property type="project" value="UniProtKB-KW"/>
</dbReference>
<dbReference type="InterPro" id="IPR022742">
    <property type="entry name" value="Hydrolase_4"/>
</dbReference>
<dbReference type="InterPro" id="IPR029058">
    <property type="entry name" value="AB_hydrolase_fold"/>
</dbReference>
<dbReference type="Pfam" id="PF12146">
    <property type="entry name" value="Hydrolase_4"/>
    <property type="match status" value="1"/>
</dbReference>
<proteinExistence type="predicted"/>
<dbReference type="EMBL" id="JAUOZU010000007">
    <property type="protein sequence ID" value="MDO6964276.1"/>
    <property type="molecule type" value="Genomic_DNA"/>
</dbReference>
<dbReference type="SUPFAM" id="SSF53474">
    <property type="entry name" value="alpha/beta-Hydrolases"/>
    <property type="match status" value="1"/>
</dbReference>
<protein>
    <submittedName>
        <fullName evidence="3">Alpha/beta fold hydrolase</fullName>
    </submittedName>
</protein>
<dbReference type="Gene3D" id="3.40.50.1820">
    <property type="entry name" value="alpha/beta hydrolase"/>
    <property type="match status" value="1"/>
</dbReference>
<feature type="domain" description="Serine aminopeptidase S33" evidence="2">
    <location>
        <begin position="63"/>
        <end position="187"/>
    </location>
</feature>
<dbReference type="PANTHER" id="PTHR22946">
    <property type="entry name" value="DIENELACTONE HYDROLASE DOMAIN-CONTAINING PROTEIN-RELATED"/>
    <property type="match status" value="1"/>
</dbReference>
<evidence type="ECO:0000259" key="2">
    <source>
        <dbReference type="Pfam" id="PF12146"/>
    </source>
</evidence>
<organism evidence="3 4">
    <name type="scientific">Rhizobium alvei</name>
    <dbReference type="NCBI Taxonomy" id="1132659"/>
    <lineage>
        <taxon>Bacteria</taxon>
        <taxon>Pseudomonadati</taxon>
        <taxon>Pseudomonadota</taxon>
        <taxon>Alphaproteobacteria</taxon>
        <taxon>Hyphomicrobiales</taxon>
        <taxon>Rhizobiaceae</taxon>
        <taxon>Rhizobium/Agrobacterium group</taxon>
        <taxon>Rhizobium</taxon>
    </lineage>
</organism>
<dbReference type="InterPro" id="IPR050261">
    <property type="entry name" value="FrsA_esterase"/>
</dbReference>
<evidence type="ECO:0000313" key="4">
    <source>
        <dbReference type="Proteomes" id="UP001174932"/>
    </source>
</evidence>
<reference evidence="3" key="2">
    <citation type="submission" date="2023-07" db="EMBL/GenBank/DDBJ databases">
        <authorList>
            <person name="Shen H."/>
        </authorList>
    </citation>
    <scope>NUCLEOTIDE SEQUENCE</scope>
    <source>
        <strain evidence="3">TNR-22</strain>
    </source>
</reference>
<reference evidence="3" key="1">
    <citation type="journal article" date="2015" name="Int. J. Syst. Evol. Microbiol.">
        <title>Rhizobium alvei sp. nov., isolated from a freshwater river.</title>
        <authorList>
            <person name="Sheu S.Y."/>
            <person name="Huang H.W."/>
            <person name="Young C.C."/>
            <person name="Chen W.M."/>
        </authorList>
    </citation>
    <scope>NUCLEOTIDE SEQUENCE</scope>
    <source>
        <strain evidence="3">TNR-22</strain>
    </source>
</reference>
<dbReference type="PANTHER" id="PTHR22946:SF9">
    <property type="entry name" value="POLYKETIDE TRANSFERASE AF380"/>
    <property type="match status" value="1"/>
</dbReference>
<accession>A0ABT8YKQ8</accession>
<dbReference type="Proteomes" id="UP001174932">
    <property type="component" value="Unassembled WGS sequence"/>
</dbReference>